<sequence length="181" mass="20018">MQDLSEQNRENRIEQKLPNCSGRTTAQVVRYRIAQELGIDPSEVGCGYTFLAMHTHPDKTPQNVQISAAIQSSMSSNPDSQTSCYDDAVTEVLGPDSRGRLRVGGAGICKTQMKKTANIKKKQAYEARKNKEWKTSIEGQLVEVTGALKDLTSIIRDMRSVPQGEQHSPQSRPSRGERALS</sequence>
<dbReference type="Proteomes" id="UP000554482">
    <property type="component" value="Unassembled WGS sequence"/>
</dbReference>
<protein>
    <submittedName>
        <fullName evidence="2">Uncharacterized protein</fullName>
    </submittedName>
</protein>
<dbReference type="EMBL" id="JABWDY010034335">
    <property type="protein sequence ID" value="KAF5182744.1"/>
    <property type="molecule type" value="Genomic_DNA"/>
</dbReference>
<keyword evidence="3" id="KW-1185">Reference proteome</keyword>
<feature type="non-terminal residue" evidence="2">
    <location>
        <position position="181"/>
    </location>
</feature>
<comment type="caution">
    <text evidence="2">The sequence shown here is derived from an EMBL/GenBank/DDBJ whole genome shotgun (WGS) entry which is preliminary data.</text>
</comment>
<evidence type="ECO:0000313" key="2">
    <source>
        <dbReference type="EMBL" id="KAF5182744.1"/>
    </source>
</evidence>
<evidence type="ECO:0000256" key="1">
    <source>
        <dbReference type="SAM" id="MobiDB-lite"/>
    </source>
</evidence>
<name>A0A7J6VCA8_THATH</name>
<organism evidence="2 3">
    <name type="scientific">Thalictrum thalictroides</name>
    <name type="common">Rue-anemone</name>
    <name type="synonym">Anemone thalictroides</name>
    <dbReference type="NCBI Taxonomy" id="46969"/>
    <lineage>
        <taxon>Eukaryota</taxon>
        <taxon>Viridiplantae</taxon>
        <taxon>Streptophyta</taxon>
        <taxon>Embryophyta</taxon>
        <taxon>Tracheophyta</taxon>
        <taxon>Spermatophyta</taxon>
        <taxon>Magnoliopsida</taxon>
        <taxon>Ranunculales</taxon>
        <taxon>Ranunculaceae</taxon>
        <taxon>Thalictroideae</taxon>
        <taxon>Thalictrum</taxon>
    </lineage>
</organism>
<proteinExistence type="predicted"/>
<dbReference type="InterPro" id="IPR004252">
    <property type="entry name" value="Probable_transposase_24"/>
</dbReference>
<gene>
    <name evidence="2" type="ORF">FRX31_027669</name>
</gene>
<feature type="region of interest" description="Disordered" evidence="1">
    <location>
        <begin position="156"/>
        <end position="181"/>
    </location>
</feature>
<reference evidence="2 3" key="1">
    <citation type="submission" date="2020-06" db="EMBL/GenBank/DDBJ databases">
        <title>Transcriptomic and genomic resources for Thalictrum thalictroides and T. hernandezii: Facilitating candidate gene discovery in an emerging model plant lineage.</title>
        <authorList>
            <person name="Arias T."/>
            <person name="Riano-Pachon D.M."/>
            <person name="Di Stilio V.S."/>
        </authorList>
    </citation>
    <scope>NUCLEOTIDE SEQUENCE [LARGE SCALE GENOMIC DNA]</scope>
    <source>
        <strain evidence="3">cv. WT478/WT964</strain>
        <tissue evidence="2">Leaves</tissue>
    </source>
</reference>
<accession>A0A7J6VCA8</accession>
<dbReference type="Pfam" id="PF03004">
    <property type="entry name" value="Transposase_24"/>
    <property type="match status" value="1"/>
</dbReference>
<evidence type="ECO:0000313" key="3">
    <source>
        <dbReference type="Proteomes" id="UP000554482"/>
    </source>
</evidence>
<dbReference type="AlphaFoldDB" id="A0A7J6VCA8"/>
<feature type="compositionally biased region" description="Polar residues" evidence="1">
    <location>
        <begin position="163"/>
        <end position="173"/>
    </location>
</feature>